<gene>
    <name evidence="3" type="ORF">FQP86_04800</name>
</gene>
<dbReference type="EMBL" id="VNFH01000003">
    <property type="protein sequence ID" value="TVU71856.1"/>
    <property type="molecule type" value="Genomic_DNA"/>
</dbReference>
<comment type="caution">
    <text evidence="3">The sequence shown here is derived from an EMBL/GenBank/DDBJ whole genome shotgun (WGS) entry which is preliminary data.</text>
</comment>
<dbReference type="AlphaFoldDB" id="A0A558HRU5"/>
<dbReference type="InterPro" id="IPR011528">
    <property type="entry name" value="NERD"/>
</dbReference>
<keyword evidence="1" id="KW-0472">Membrane</keyword>
<dbReference type="STRING" id="553385.GCA_000591415_02949"/>
<feature type="domain" description="NERD" evidence="2">
    <location>
        <begin position="126"/>
        <end position="241"/>
    </location>
</feature>
<feature type="transmembrane region" description="Helical" evidence="1">
    <location>
        <begin position="94"/>
        <end position="113"/>
    </location>
</feature>
<evidence type="ECO:0000256" key="1">
    <source>
        <dbReference type="SAM" id="Phobius"/>
    </source>
</evidence>
<evidence type="ECO:0000313" key="3">
    <source>
        <dbReference type="EMBL" id="TVU71856.1"/>
    </source>
</evidence>
<dbReference type="RefSeq" id="WP_024952808.1">
    <property type="nucleotide sequence ID" value="NZ_CAWOWR010000087.1"/>
</dbReference>
<evidence type="ECO:0000313" key="4">
    <source>
        <dbReference type="Proteomes" id="UP000319941"/>
    </source>
</evidence>
<organism evidence="3 4">
    <name type="scientific">Cobetia crustatorum</name>
    <dbReference type="NCBI Taxonomy" id="553385"/>
    <lineage>
        <taxon>Bacteria</taxon>
        <taxon>Pseudomonadati</taxon>
        <taxon>Pseudomonadota</taxon>
        <taxon>Gammaproteobacteria</taxon>
        <taxon>Oceanospirillales</taxon>
        <taxon>Halomonadaceae</taxon>
        <taxon>Cobetia</taxon>
    </lineage>
</organism>
<keyword evidence="1" id="KW-1133">Transmembrane helix</keyword>
<keyword evidence="4" id="KW-1185">Reference proteome</keyword>
<sequence length="306" mass="34514">MQWLEYLLPVFFLTPLGAIALVVLGMRGLHERRIQSPLTRRQLREPGQSLRDRLDDAFQALFLDGALGPLITLSPLVYGMGRMVFGEQQNWLEWSGYGLACALFVLIFALRLTRHFQRIRKLKLGLACELSIGQELDQLIRPEQLTSVVYHDVPADGFHIDHLVVTPAGAYAIRTKARSRPLDALGAIKNEVKLKDGRLYFPGSRERKPLRETRIARDWTAAWLKRECGVEVPVHGVLALPGWQIIPQGEQRKGDPDVVNGEGLAEWLNTHCMAPEAGCPKLDEPLKQRINEAILDRVQAERLANI</sequence>
<feature type="transmembrane region" description="Helical" evidence="1">
    <location>
        <begin position="6"/>
        <end position="26"/>
    </location>
</feature>
<proteinExistence type="predicted"/>
<accession>A0A558HRU5</accession>
<protein>
    <submittedName>
        <fullName evidence="3">NERD domain-containing protein</fullName>
    </submittedName>
</protein>
<keyword evidence="1" id="KW-0812">Transmembrane</keyword>
<dbReference type="Proteomes" id="UP000319941">
    <property type="component" value="Unassembled WGS sequence"/>
</dbReference>
<dbReference type="Pfam" id="PF08378">
    <property type="entry name" value="NERD"/>
    <property type="match status" value="1"/>
</dbReference>
<reference evidence="3 4" key="1">
    <citation type="submission" date="2019-07" db="EMBL/GenBank/DDBJ databases">
        <title>Diversity of Bacteria from Kongsfjorden, Arctic.</title>
        <authorList>
            <person name="Yu Y."/>
        </authorList>
    </citation>
    <scope>NUCLEOTIDE SEQUENCE [LARGE SCALE GENOMIC DNA]</scope>
    <source>
        <strain evidence="3 4">SM1923</strain>
    </source>
</reference>
<name>A0A558HRU5_9GAMM</name>
<dbReference type="OrthoDB" id="572185at2"/>
<evidence type="ECO:0000259" key="2">
    <source>
        <dbReference type="Pfam" id="PF08378"/>
    </source>
</evidence>
<feature type="transmembrane region" description="Helical" evidence="1">
    <location>
        <begin position="60"/>
        <end position="78"/>
    </location>
</feature>